<sequence>MTDRTNEKLQKHIRFCAPIYFRNLSEQDFPSLLKWLETPHVKTWWDNEVVWTLDKISQKYSSYVNQYKIENGKKKSIFAFIIVLDEQPIGYIQYYDARAFLPLPANKTFDFKKIAAIDFYLGEESVLGQGIGSAALMQFVQHTVFQQFDTALVTPDIKNHSAIACYQKAGFIPCLTKEETHELWLIANKEVSHVY</sequence>
<evidence type="ECO:0000256" key="1">
    <source>
        <dbReference type="ARBA" id="ARBA00023251"/>
    </source>
</evidence>
<dbReference type="SUPFAM" id="SSF55729">
    <property type="entry name" value="Acyl-CoA N-acyltransferases (Nat)"/>
    <property type="match status" value="1"/>
</dbReference>
<organism evidence="3 4">
    <name type="scientific">Legionella drancourtii LLAP12</name>
    <dbReference type="NCBI Taxonomy" id="658187"/>
    <lineage>
        <taxon>Bacteria</taxon>
        <taxon>Pseudomonadati</taxon>
        <taxon>Pseudomonadota</taxon>
        <taxon>Gammaproteobacteria</taxon>
        <taxon>Legionellales</taxon>
        <taxon>Legionellaceae</taxon>
        <taxon>Legionella</taxon>
    </lineage>
</organism>
<dbReference type="eggNOG" id="COG1670">
    <property type="taxonomic scope" value="Bacteria"/>
</dbReference>
<dbReference type="AlphaFoldDB" id="G9EJ47"/>
<dbReference type="GO" id="GO:0016410">
    <property type="term" value="F:N-acyltransferase activity"/>
    <property type="evidence" value="ECO:0007669"/>
    <property type="project" value="TreeGrafter"/>
</dbReference>
<dbReference type="InParanoid" id="G9EJ47"/>
<dbReference type="PROSITE" id="PS51186">
    <property type="entry name" value="GNAT"/>
    <property type="match status" value="1"/>
</dbReference>
<keyword evidence="4" id="KW-1185">Reference proteome</keyword>
<dbReference type="RefSeq" id="WP_006869194.1">
    <property type="nucleotide sequence ID" value="NZ_JH413796.1"/>
</dbReference>
<evidence type="ECO:0000313" key="3">
    <source>
        <dbReference type="EMBL" id="EHL32613.1"/>
    </source>
</evidence>
<dbReference type="Pfam" id="PF13523">
    <property type="entry name" value="Acetyltransf_8"/>
    <property type="match status" value="1"/>
</dbReference>
<evidence type="ECO:0000259" key="2">
    <source>
        <dbReference type="PROSITE" id="PS51186"/>
    </source>
</evidence>
<dbReference type="EMBL" id="JH413796">
    <property type="protein sequence ID" value="EHL32613.1"/>
    <property type="molecule type" value="Genomic_DNA"/>
</dbReference>
<dbReference type="Gene3D" id="3.40.630.30">
    <property type="match status" value="1"/>
</dbReference>
<gene>
    <name evidence="3" type="ORF">LDG_5204</name>
</gene>
<dbReference type="Proteomes" id="UP000002770">
    <property type="component" value="Unassembled WGS sequence"/>
</dbReference>
<feature type="domain" description="N-acetyltransferase" evidence="2">
    <location>
        <begin position="19"/>
        <end position="190"/>
    </location>
</feature>
<dbReference type="InterPro" id="IPR016181">
    <property type="entry name" value="Acyl_CoA_acyltransferase"/>
</dbReference>
<evidence type="ECO:0000313" key="4">
    <source>
        <dbReference type="Proteomes" id="UP000002770"/>
    </source>
</evidence>
<dbReference type="InterPro" id="IPR000182">
    <property type="entry name" value="GNAT_dom"/>
</dbReference>
<reference evidence="3 4" key="1">
    <citation type="journal article" date="2011" name="BMC Genomics">
        <title>Insight into cross-talk between intra-amoebal pathogens.</title>
        <authorList>
            <person name="Gimenez G."/>
            <person name="Bertelli C."/>
            <person name="Moliner C."/>
            <person name="Robert C."/>
            <person name="Raoult D."/>
            <person name="Fournier P.E."/>
            <person name="Greub G."/>
        </authorList>
    </citation>
    <scope>NUCLEOTIDE SEQUENCE [LARGE SCALE GENOMIC DNA]</scope>
    <source>
        <strain evidence="3 4">LLAP12</strain>
    </source>
</reference>
<dbReference type="GO" id="GO:0046677">
    <property type="term" value="P:response to antibiotic"/>
    <property type="evidence" value="ECO:0007669"/>
    <property type="project" value="UniProtKB-KW"/>
</dbReference>
<dbReference type="PANTHER" id="PTHR31438">
    <property type="entry name" value="LYSINE N-ACYLTRANSFERASE C17G9.06C-RELATED"/>
    <property type="match status" value="1"/>
</dbReference>
<dbReference type="HOGENOM" id="CLU_013985_12_4_6"/>
<accession>G9EJ47</accession>
<proteinExistence type="predicted"/>
<protein>
    <recommendedName>
        <fullName evidence="2">N-acetyltransferase domain-containing protein</fullName>
    </recommendedName>
</protein>
<name>G9EJ47_9GAMM</name>
<dbReference type="STRING" id="658187.LDG_5204"/>
<keyword evidence="1" id="KW-0046">Antibiotic resistance</keyword>
<dbReference type="PANTHER" id="PTHR31438:SF1">
    <property type="entry name" value="LYSINE N-ACYLTRANSFERASE C17G9.06C-RELATED"/>
    <property type="match status" value="1"/>
</dbReference>
<dbReference type="OrthoDB" id="336415at2"/>